<reference evidence="2 3" key="1">
    <citation type="submission" date="2018-10" db="EMBL/GenBank/DDBJ databases">
        <title>Sinomicrobium pectinilyticum sp. nov., a pectinase-producing bacterium isolated from alkaline and saline soil, and emended description of the genus Sinomicrobium.</title>
        <authorList>
            <person name="Cheng B."/>
            <person name="Li C."/>
            <person name="Lai Q."/>
            <person name="Du M."/>
            <person name="Shao Z."/>
            <person name="Xu P."/>
            <person name="Yang C."/>
        </authorList>
    </citation>
    <scope>NUCLEOTIDE SEQUENCE [LARGE SCALE GENOMIC DNA]</scope>
    <source>
        <strain evidence="2 3">5DNS001</strain>
    </source>
</reference>
<dbReference type="AlphaFoldDB" id="A0A3N0D192"/>
<dbReference type="Pfam" id="PF00144">
    <property type="entry name" value="Beta-lactamase"/>
    <property type="match status" value="1"/>
</dbReference>
<proteinExistence type="predicted"/>
<protein>
    <recommendedName>
        <fullName evidence="1">Beta-lactamase-related domain-containing protein</fullName>
    </recommendedName>
</protein>
<dbReference type="EMBL" id="RJTM01000182">
    <property type="protein sequence ID" value="RNL69236.1"/>
    <property type="molecule type" value="Genomic_DNA"/>
</dbReference>
<dbReference type="InterPro" id="IPR012338">
    <property type="entry name" value="Beta-lactam/transpept-like"/>
</dbReference>
<dbReference type="Gene3D" id="3.40.710.10">
    <property type="entry name" value="DD-peptidase/beta-lactamase superfamily"/>
    <property type="match status" value="1"/>
</dbReference>
<name>A0A3N0D192_SINP1</name>
<gene>
    <name evidence="2" type="ORF">ED312_22410</name>
</gene>
<accession>A0A3N0D192</accession>
<dbReference type="PANTHER" id="PTHR46825:SF9">
    <property type="entry name" value="BETA-LACTAMASE-RELATED DOMAIN-CONTAINING PROTEIN"/>
    <property type="match status" value="1"/>
</dbReference>
<dbReference type="InterPro" id="IPR001466">
    <property type="entry name" value="Beta-lactam-related"/>
</dbReference>
<dbReference type="InterPro" id="IPR011990">
    <property type="entry name" value="TPR-like_helical_dom_sf"/>
</dbReference>
<evidence type="ECO:0000259" key="1">
    <source>
        <dbReference type="Pfam" id="PF00144"/>
    </source>
</evidence>
<evidence type="ECO:0000313" key="2">
    <source>
        <dbReference type="EMBL" id="RNL69236.1"/>
    </source>
</evidence>
<evidence type="ECO:0000313" key="3">
    <source>
        <dbReference type="Proteomes" id="UP000267469"/>
    </source>
</evidence>
<keyword evidence="3" id="KW-1185">Reference proteome</keyword>
<sequence length="544" mass="60521">MFTVFPVLPGTGFLYGGETCTKEFKNSYMKKGFLIACLTAISVLPVSCNKGTDSRLATGDIEKLDAYVEELQQKLPLPCLGVVVMKGKDIYLRATGHRIFSEGQKAVFSERTPFFAGDLSGLLVVTAIARLADEGKLDMDAPVVDYLPYFALADTDIRGIKIKHLINQTGGIPGHSVMWDLPDLSDSALESTTRSIHLQQPEFVPPGSRVKRSPYNFDILADLIAKVTGMAFEDYMKTGVLEPLRMKDSFFPKDETFKASVAWPHAIKNWLTYTTDTVGAYPLNRQHSGSMGWHTSLRDLSGWLFMIMHKGKTAEGARFLTRSTGEKLLAWQRTGEMTAMGYGWEVIPAKTRTMYYKEHSTGNFTAGITMIPSDELAVAVVSNITGDFNTESVRNGIIRWLDREQETPGEVKPLLAAALGQRLEVTGQMDSVFRLYERLKRKKTGAYDYSVLSLEQLGTNLLYRLGEPEKALSFFRYCEQVFPGSDAIKLDLAEASIMNSDSRNAAAYLDQIDTIKPGTPEAGMRVRLLRTALKNRDSAVTKRE</sequence>
<dbReference type="Proteomes" id="UP000267469">
    <property type="component" value="Unassembled WGS sequence"/>
</dbReference>
<dbReference type="SUPFAM" id="SSF48452">
    <property type="entry name" value="TPR-like"/>
    <property type="match status" value="1"/>
</dbReference>
<organism evidence="2 3">
    <name type="scientific">Sinomicrobium pectinilyticum</name>
    <dbReference type="NCBI Taxonomy" id="1084421"/>
    <lineage>
        <taxon>Bacteria</taxon>
        <taxon>Pseudomonadati</taxon>
        <taxon>Bacteroidota</taxon>
        <taxon>Flavobacteriia</taxon>
        <taxon>Flavobacteriales</taxon>
        <taxon>Flavobacteriaceae</taxon>
        <taxon>Sinomicrobium</taxon>
    </lineage>
</organism>
<dbReference type="SUPFAM" id="SSF56601">
    <property type="entry name" value="beta-lactamase/transpeptidase-like"/>
    <property type="match status" value="1"/>
</dbReference>
<feature type="domain" description="Beta-lactamase-related" evidence="1">
    <location>
        <begin position="64"/>
        <end position="387"/>
    </location>
</feature>
<dbReference type="PANTHER" id="PTHR46825">
    <property type="entry name" value="D-ALANYL-D-ALANINE-CARBOXYPEPTIDASE/ENDOPEPTIDASE AMPH"/>
    <property type="match status" value="1"/>
</dbReference>
<dbReference type="InterPro" id="IPR050491">
    <property type="entry name" value="AmpC-like"/>
</dbReference>
<comment type="caution">
    <text evidence="2">The sequence shown here is derived from an EMBL/GenBank/DDBJ whole genome shotgun (WGS) entry which is preliminary data.</text>
</comment>
<dbReference type="Gene3D" id="1.25.40.10">
    <property type="entry name" value="Tetratricopeptide repeat domain"/>
    <property type="match status" value="1"/>
</dbReference>